<dbReference type="CDD" id="cd02440">
    <property type="entry name" value="AdoMet_MTases"/>
    <property type="match status" value="1"/>
</dbReference>
<dbReference type="PROSITE" id="PS00028">
    <property type="entry name" value="ZINC_FINGER_C2H2_1"/>
    <property type="match status" value="1"/>
</dbReference>
<dbReference type="Proteomes" id="UP000054359">
    <property type="component" value="Unassembled WGS sequence"/>
</dbReference>
<dbReference type="GO" id="GO:0032259">
    <property type="term" value="P:methylation"/>
    <property type="evidence" value="ECO:0007669"/>
    <property type="project" value="UniProtKB-KW"/>
</dbReference>
<dbReference type="SUPFAM" id="SSF53335">
    <property type="entry name" value="S-adenosyl-L-methionine-dependent methyltransferases"/>
    <property type="match status" value="1"/>
</dbReference>
<dbReference type="InterPro" id="IPR049482">
    <property type="entry name" value="ANM3-like_C2H2_Zf"/>
</dbReference>
<comment type="catalytic activity">
    <reaction evidence="6">
        <text>L-arginyl-[protein] + S-adenosyl-L-methionine = N(omega)-methyl-L-arginyl-[protein] + S-adenosyl-L-homocysteine + H(+)</text>
        <dbReference type="Rhea" id="RHEA:48100"/>
        <dbReference type="Rhea" id="RHEA-COMP:10532"/>
        <dbReference type="Rhea" id="RHEA-COMP:11990"/>
        <dbReference type="ChEBI" id="CHEBI:15378"/>
        <dbReference type="ChEBI" id="CHEBI:29965"/>
        <dbReference type="ChEBI" id="CHEBI:57856"/>
        <dbReference type="ChEBI" id="CHEBI:59789"/>
        <dbReference type="ChEBI" id="CHEBI:65280"/>
    </reaction>
    <physiologicalReaction direction="left-to-right" evidence="6">
        <dbReference type="Rhea" id="RHEA:48101"/>
    </physiologicalReaction>
</comment>
<evidence type="ECO:0000256" key="3">
    <source>
        <dbReference type="ARBA" id="ARBA00022490"/>
    </source>
</evidence>
<evidence type="ECO:0000256" key="5">
    <source>
        <dbReference type="ARBA" id="ARBA00047384"/>
    </source>
</evidence>
<reference evidence="9 10" key="1">
    <citation type="submission" date="2013-11" db="EMBL/GenBank/DDBJ databases">
        <title>Genome sequencing of Stegodyphus mimosarum.</title>
        <authorList>
            <person name="Bechsgaard J."/>
        </authorList>
    </citation>
    <scope>NUCLEOTIDE SEQUENCE [LARGE SCALE GENOMIC DNA]</scope>
</reference>
<feature type="non-terminal residue" evidence="9">
    <location>
        <position position="301"/>
    </location>
</feature>
<evidence type="ECO:0000259" key="8">
    <source>
        <dbReference type="PROSITE" id="PS00028"/>
    </source>
</evidence>
<dbReference type="Pfam" id="PF06325">
    <property type="entry name" value="PrmA"/>
    <property type="match status" value="1"/>
</dbReference>
<keyword evidence="4" id="KW-0949">S-adenosyl-L-methionine</keyword>
<dbReference type="OMA" id="PRVCDAR"/>
<dbReference type="OrthoDB" id="7848332at2759"/>
<feature type="coiled-coil region" evidence="7">
    <location>
        <begin position="172"/>
        <end position="199"/>
    </location>
</feature>
<evidence type="ECO:0000313" key="9">
    <source>
        <dbReference type="EMBL" id="KFM78829.1"/>
    </source>
</evidence>
<evidence type="ECO:0000256" key="4">
    <source>
        <dbReference type="ARBA" id="ARBA00022691"/>
    </source>
</evidence>
<keyword evidence="10" id="KW-1185">Reference proteome</keyword>
<dbReference type="EC" id="2.1.1.319" evidence="2"/>
<protein>
    <recommendedName>
        <fullName evidence="2">type I protein arginine methyltransferase</fullName>
        <ecNumber evidence="2">2.1.1.319</ecNumber>
    </recommendedName>
</protein>
<keyword evidence="9" id="KW-0489">Methyltransferase</keyword>
<dbReference type="STRING" id="407821.A0A087UN90"/>
<comment type="catalytic activity">
    <reaction evidence="5">
        <text>L-arginyl-[protein] + 2 S-adenosyl-L-methionine = N(omega),N(omega)-dimethyl-L-arginyl-[protein] + 2 S-adenosyl-L-homocysteine + 2 H(+)</text>
        <dbReference type="Rhea" id="RHEA:48096"/>
        <dbReference type="Rhea" id="RHEA-COMP:10532"/>
        <dbReference type="Rhea" id="RHEA-COMP:11991"/>
        <dbReference type="ChEBI" id="CHEBI:15378"/>
        <dbReference type="ChEBI" id="CHEBI:29965"/>
        <dbReference type="ChEBI" id="CHEBI:57856"/>
        <dbReference type="ChEBI" id="CHEBI:59789"/>
        <dbReference type="ChEBI" id="CHEBI:61897"/>
        <dbReference type="EC" id="2.1.1.319"/>
    </reaction>
    <physiologicalReaction direction="left-to-right" evidence="5">
        <dbReference type="Rhea" id="RHEA:48097"/>
    </physiologicalReaction>
</comment>
<feature type="domain" description="C2H2-type" evidence="8">
    <location>
        <begin position="54"/>
        <end position="75"/>
    </location>
</feature>
<dbReference type="PANTHER" id="PTHR11006">
    <property type="entry name" value="PROTEIN ARGININE N-METHYLTRANSFERASE"/>
    <property type="match status" value="1"/>
</dbReference>
<evidence type="ECO:0000256" key="7">
    <source>
        <dbReference type="SAM" id="Coils"/>
    </source>
</evidence>
<dbReference type="InterPro" id="IPR025799">
    <property type="entry name" value="Arg_MeTrfase"/>
</dbReference>
<accession>A0A087UN90</accession>
<gene>
    <name evidence="9" type="ORF">X975_14544</name>
</gene>
<dbReference type="PANTHER" id="PTHR11006:SF53">
    <property type="entry name" value="PROTEIN ARGININE N-METHYLTRANSFERASE 3"/>
    <property type="match status" value="1"/>
</dbReference>
<keyword evidence="3" id="KW-0963">Cytoplasm</keyword>
<comment type="subcellular location">
    <subcellularLocation>
        <location evidence="1">Cytoplasm</location>
        <location evidence="1">Cytosol</location>
    </subcellularLocation>
</comment>
<evidence type="ECO:0000256" key="6">
    <source>
        <dbReference type="ARBA" id="ARBA00049303"/>
    </source>
</evidence>
<evidence type="ECO:0000313" key="10">
    <source>
        <dbReference type="Proteomes" id="UP000054359"/>
    </source>
</evidence>
<dbReference type="InterPro" id="IPR029063">
    <property type="entry name" value="SAM-dependent_MTases_sf"/>
</dbReference>
<dbReference type="EMBL" id="KK120692">
    <property type="protein sequence ID" value="KFM78829.1"/>
    <property type="molecule type" value="Genomic_DNA"/>
</dbReference>
<dbReference type="AlphaFoldDB" id="A0A087UN90"/>
<dbReference type="GO" id="GO:0005634">
    <property type="term" value="C:nucleus"/>
    <property type="evidence" value="ECO:0007669"/>
    <property type="project" value="TreeGrafter"/>
</dbReference>
<evidence type="ECO:0000256" key="2">
    <source>
        <dbReference type="ARBA" id="ARBA00011925"/>
    </source>
</evidence>
<dbReference type="Pfam" id="PF21137">
    <property type="entry name" value="ANM3_C2H2_Zf"/>
    <property type="match status" value="1"/>
</dbReference>
<dbReference type="GO" id="GO:0035242">
    <property type="term" value="F:protein-arginine omega-N asymmetric methyltransferase activity"/>
    <property type="evidence" value="ECO:0007669"/>
    <property type="project" value="UniProtKB-EC"/>
</dbReference>
<organism evidence="9 10">
    <name type="scientific">Stegodyphus mimosarum</name>
    <name type="common">African social velvet spider</name>
    <dbReference type="NCBI Taxonomy" id="407821"/>
    <lineage>
        <taxon>Eukaryota</taxon>
        <taxon>Metazoa</taxon>
        <taxon>Ecdysozoa</taxon>
        <taxon>Arthropoda</taxon>
        <taxon>Chelicerata</taxon>
        <taxon>Arachnida</taxon>
        <taxon>Araneae</taxon>
        <taxon>Araneomorphae</taxon>
        <taxon>Entelegynae</taxon>
        <taxon>Eresoidea</taxon>
        <taxon>Eresidae</taxon>
        <taxon>Stegodyphus</taxon>
    </lineage>
</organism>
<keyword evidence="9" id="KW-0808">Transferase</keyword>
<dbReference type="Gene3D" id="3.40.50.150">
    <property type="entry name" value="Vaccinia Virus protein VP39"/>
    <property type="match status" value="1"/>
</dbReference>
<dbReference type="InterPro" id="IPR036236">
    <property type="entry name" value="Znf_C2H2_sf"/>
</dbReference>
<dbReference type="GO" id="GO:0042054">
    <property type="term" value="F:histone methyltransferase activity"/>
    <property type="evidence" value="ECO:0007669"/>
    <property type="project" value="TreeGrafter"/>
</dbReference>
<proteinExistence type="predicted"/>
<dbReference type="SUPFAM" id="SSF57667">
    <property type="entry name" value="beta-beta-alpha zinc fingers"/>
    <property type="match status" value="1"/>
</dbReference>
<name>A0A087UN90_STEMI</name>
<keyword evidence="7" id="KW-0175">Coiled coil</keyword>
<sequence>MSSTTLVNNCHLAEDGEINHGTAMEEVEAESSSGSDDEWEGMEEEISLSMQTLCLFCSEIFNNAELMFEHCRSQHMFDIVGYCRRMGLNCIDYIKFINYIRSHRLSSSELMEIPKEASPWSKDEYMKPYDAADPLLTFDIESFVQEKLAERADYDETITIPQSRFEAILQKLHHKEMKLQNAYDRIDRMKETAKNVLCNNDYSSDKRPFTEERRMSNEEDSYFSTYDHFAIHHEMLQDKIRTLSYQDAILKNSEIFHNKRVLDVGCGTAILSMFAAKAGASKVMGVDKSDVIFQAMDIVRY</sequence>
<evidence type="ECO:0000256" key="1">
    <source>
        <dbReference type="ARBA" id="ARBA00004514"/>
    </source>
</evidence>
<dbReference type="GO" id="GO:0005829">
    <property type="term" value="C:cytosol"/>
    <property type="evidence" value="ECO:0007669"/>
    <property type="project" value="UniProtKB-SubCell"/>
</dbReference>
<dbReference type="InterPro" id="IPR013087">
    <property type="entry name" value="Znf_C2H2_type"/>
</dbReference>